<reference evidence="8 9" key="1">
    <citation type="submission" date="2019-09" db="EMBL/GenBank/DDBJ databases">
        <title>Hybrid Assembly of the complete Genome of the Deep-Sea Bacterium Moritella marina from long Nanopore and Illumina reads.</title>
        <authorList>
            <person name="Magin S."/>
            <person name="Georgoulis A."/>
            <person name="Papadimitriou K."/>
            <person name="Iliakis G."/>
            <person name="Vorgias C.E."/>
        </authorList>
    </citation>
    <scope>NUCLEOTIDE SEQUENCE [LARGE SCALE GENOMIC DNA]</scope>
    <source>
        <strain evidence="8 9">MP-1</strain>
    </source>
</reference>
<dbReference type="Proteomes" id="UP000327424">
    <property type="component" value="Chromosome"/>
</dbReference>
<feature type="transmembrane region" description="Helical" evidence="5">
    <location>
        <begin position="91"/>
        <end position="111"/>
    </location>
</feature>
<dbReference type="Pfam" id="PF23914">
    <property type="entry name" value="TPR_CcmH_CycH"/>
    <property type="match status" value="1"/>
</dbReference>
<keyword evidence="2" id="KW-0677">Repeat</keyword>
<keyword evidence="3" id="KW-0201">Cytochrome c-type biogenesis</keyword>
<feature type="domain" description="Cytochrome c-type biogenesis protein H TPR" evidence="7">
    <location>
        <begin position="116"/>
        <end position="270"/>
    </location>
</feature>
<dbReference type="EMBL" id="CP044399">
    <property type="protein sequence ID" value="QFI36697.1"/>
    <property type="molecule type" value="Genomic_DNA"/>
</dbReference>
<dbReference type="PANTHER" id="PTHR47870">
    <property type="entry name" value="CYTOCHROME C-TYPE BIOGENESIS PROTEIN CCMH"/>
    <property type="match status" value="1"/>
</dbReference>
<accession>A0A5J6WFJ5</accession>
<protein>
    <submittedName>
        <fullName evidence="8">C-type cytochrome biogenesis protein CcmI</fullName>
    </submittedName>
</protein>
<dbReference type="Pfam" id="PF23892">
    <property type="entry name" value="Ig_CycH"/>
    <property type="match status" value="1"/>
</dbReference>
<dbReference type="RefSeq" id="WP_019441926.1">
    <property type="nucleotide sequence ID" value="NZ_ALOE01000023.1"/>
</dbReference>
<keyword evidence="5" id="KW-0812">Transmembrane</keyword>
<proteinExistence type="predicted"/>
<dbReference type="InterPro" id="IPR011990">
    <property type="entry name" value="TPR-like_helical_dom_sf"/>
</dbReference>
<dbReference type="KEGG" id="mmaa:FR932_02060"/>
<dbReference type="GO" id="GO:0030313">
    <property type="term" value="C:cell envelope"/>
    <property type="evidence" value="ECO:0007669"/>
    <property type="project" value="UniProtKB-SubCell"/>
</dbReference>
<dbReference type="InterPro" id="IPR051263">
    <property type="entry name" value="C-type_cytochrome_biogenesis"/>
</dbReference>
<dbReference type="AlphaFoldDB" id="A0A5J6WFJ5"/>
<dbReference type="GO" id="GO:0005886">
    <property type="term" value="C:plasma membrane"/>
    <property type="evidence" value="ECO:0007669"/>
    <property type="project" value="TreeGrafter"/>
</dbReference>
<dbReference type="GO" id="GO:0017004">
    <property type="term" value="P:cytochrome complex assembly"/>
    <property type="evidence" value="ECO:0007669"/>
    <property type="project" value="UniProtKB-KW"/>
</dbReference>
<name>A0A5J6WFJ5_MORMI</name>
<dbReference type="SUPFAM" id="SSF48452">
    <property type="entry name" value="TPR-like"/>
    <property type="match status" value="1"/>
</dbReference>
<organism evidence="8 9">
    <name type="scientific">Moritella marina ATCC 15381</name>
    <dbReference type="NCBI Taxonomy" id="1202962"/>
    <lineage>
        <taxon>Bacteria</taxon>
        <taxon>Pseudomonadati</taxon>
        <taxon>Pseudomonadota</taxon>
        <taxon>Gammaproteobacteria</taxon>
        <taxon>Alteromonadales</taxon>
        <taxon>Moritellaceae</taxon>
        <taxon>Moritella</taxon>
    </lineage>
</organism>
<keyword evidence="5" id="KW-0472">Membrane</keyword>
<evidence type="ECO:0000313" key="9">
    <source>
        <dbReference type="Proteomes" id="UP000327424"/>
    </source>
</evidence>
<evidence type="ECO:0000256" key="2">
    <source>
        <dbReference type="ARBA" id="ARBA00022737"/>
    </source>
</evidence>
<dbReference type="InterPro" id="IPR017560">
    <property type="entry name" value="Cyt_c_biogenesis_CcmI"/>
</dbReference>
<evidence type="ECO:0000256" key="4">
    <source>
        <dbReference type="ARBA" id="ARBA00022803"/>
    </source>
</evidence>
<keyword evidence="4" id="KW-0802">TPR repeat</keyword>
<gene>
    <name evidence="8" type="primary">ccmI</name>
    <name evidence="8" type="ORF">FR932_02060</name>
</gene>
<dbReference type="InterPro" id="IPR056413">
    <property type="entry name" value="TPR_CcmH_CycH"/>
</dbReference>
<evidence type="ECO:0000256" key="5">
    <source>
        <dbReference type="SAM" id="Phobius"/>
    </source>
</evidence>
<evidence type="ECO:0000259" key="6">
    <source>
        <dbReference type="Pfam" id="PF23892"/>
    </source>
</evidence>
<dbReference type="InterPro" id="IPR056412">
    <property type="entry name" value="Ig_CycH"/>
</dbReference>
<evidence type="ECO:0000313" key="8">
    <source>
        <dbReference type="EMBL" id="QFI36697.1"/>
    </source>
</evidence>
<dbReference type="OrthoDB" id="9776053at2"/>
<comment type="subcellular location">
    <subcellularLocation>
        <location evidence="1">Cell envelope</location>
    </subcellularLocation>
</comment>
<evidence type="ECO:0000256" key="1">
    <source>
        <dbReference type="ARBA" id="ARBA00004196"/>
    </source>
</evidence>
<evidence type="ECO:0000259" key="7">
    <source>
        <dbReference type="Pfam" id="PF23914"/>
    </source>
</evidence>
<dbReference type="Gene3D" id="1.25.40.10">
    <property type="entry name" value="Tetratricopeptide repeat domain"/>
    <property type="match status" value="1"/>
</dbReference>
<evidence type="ECO:0000256" key="3">
    <source>
        <dbReference type="ARBA" id="ARBA00022748"/>
    </source>
</evidence>
<keyword evidence="9" id="KW-1185">Reference proteome</keyword>
<dbReference type="PANTHER" id="PTHR47870:SF2">
    <property type="entry name" value="FORMATE-DEPENDENT NITRITE REDUCTASE COMPLEX SUBUNIT NRFF"/>
    <property type="match status" value="1"/>
</dbReference>
<feature type="domain" description="Cytochrome c-type biogenesis protein H Ig-like" evidence="6">
    <location>
        <begin position="334"/>
        <end position="427"/>
    </location>
</feature>
<sequence>MLLFWIVSIVLVIAAALAFVIPVSGDNKLTGATRDQLNKDLYKSRISELADDEDQGLLDKSTEFIDEMQRGLLDDVVDEKVEKVSTANSTFIWLAGVVFLVIFSVSVYLTLGARDQVANWEDVYSRLPELTNRVMKEGDKVTDQEISDFQLALTTKMIAEPDNEFGWLLLGRLNVALGDSNAAFIAMDRAYKLAPMNTSIVTGYAQALMLSDDPEKNNLARKILMDLKQEKPGDIEVLSTSAFMALENQDYLGAIEQWQRMLPLLAGQPDRLEMIKGSIEYARKQIAEKNGSALVVESSESSVDSRPVATSTETNTATSDVVAGNEQVTITITAEQAEMKGYLYVYVQAAAGPKAPLAVKRIMDPTFPLTITLSDRDAMMAQMKMSQFPSIKVSAKLSQDSDVTTKEDDINSNIVTLNEGDSRVVTLNLSH</sequence>
<dbReference type="NCBIfam" id="TIGR03142">
    <property type="entry name" value="cytochro_ccmI"/>
    <property type="match status" value="1"/>
</dbReference>
<keyword evidence="5" id="KW-1133">Transmembrane helix</keyword>